<sequence length="383" mass="42324">MKIPLRILAVSAAWRVVCLALLFVSAQLQQPFDTSGDIVQYTLAKSGNPAAWVSWAAPFVRWDTVYFVAAADYGYTHEQMLAFQPGIVGLIRLADYLHPGNGWNPTVAVLVATALANLAAWLGPLLLFYLVRMWSGNDGVAFRAALLSVLAPASTTAMSAPTPEPFFSVFSLLGYLALTSSSAILNGWKRPTAAICFAIATLFRANGLLLAGYLVWHAAWQSKPASFSQFLLRLVGVIPWLLVSVSPWILFQIWAYARLCTGGTISPWCTSRLPLAYSYIQSTYWDVGLFRYWTVSQLPNFILASPVLLAMAHALQTFTSRHSYRNLIMTVAMPWKRMPLHAESSKVLPYVLHVMIMLMILLMASHVQIALRLCTPGGLPYGY</sequence>
<feature type="transmembrane region" description="Helical" evidence="12">
    <location>
        <begin position="230"/>
        <end position="251"/>
    </location>
</feature>
<reference evidence="14" key="1">
    <citation type="submission" date="2023-02" db="EMBL/GenBank/DDBJ databases">
        <title>Mating type loci evolution in Malassezia.</title>
        <authorList>
            <person name="Coelho M.A."/>
        </authorList>
    </citation>
    <scope>NUCLEOTIDE SEQUENCE</scope>
    <source>
        <strain evidence="14">CBS 14136</strain>
    </source>
</reference>
<dbReference type="GO" id="GO:0004376">
    <property type="term" value="F:GPI mannosyltransferase activity"/>
    <property type="evidence" value="ECO:0007669"/>
    <property type="project" value="InterPro"/>
</dbReference>
<feature type="chain" id="PRO_5042219750" description="GPI mannosyltransferase 2" evidence="13">
    <location>
        <begin position="21"/>
        <end position="383"/>
    </location>
</feature>
<comment type="function">
    <text evidence="12">Mannosyltransferase involved in glycosylphosphatidylinositol-anchor biosynthesis.</text>
</comment>
<evidence type="ECO:0000313" key="14">
    <source>
        <dbReference type="EMBL" id="WFD44164.1"/>
    </source>
</evidence>
<keyword evidence="11 12" id="KW-0472">Membrane</keyword>
<keyword evidence="13" id="KW-0732">Signal</keyword>
<dbReference type="AlphaFoldDB" id="A0AAF0FCW4"/>
<name>A0AAF0FCW4_9BASI</name>
<evidence type="ECO:0000256" key="7">
    <source>
        <dbReference type="ARBA" id="ARBA00022679"/>
    </source>
</evidence>
<comment type="caution">
    <text evidence="12">Lacks conserved residue(s) required for the propagation of feature annotation.</text>
</comment>
<evidence type="ECO:0000256" key="3">
    <source>
        <dbReference type="ARBA" id="ARBA00008698"/>
    </source>
</evidence>
<gene>
    <name evidence="14" type="primary">GPI18</name>
    <name evidence="14" type="ORF">MPSI1_002830</name>
</gene>
<feature type="transmembrane region" description="Helical" evidence="12">
    <location>
        <begin position="195"/>
        <end position="218"/>
    </location>
</feature>
<feature type="transmembrane region" description="Helical" evidence="12">
    <location>
        <begin position="140"/>
        <end position="160"/>
    </location>
</feature>
<dbReference type="EC" id="2.4.1.-" evidence="12"/>
<comment type="subcellular location">
    <subcellularLocation>
        <location evidence="1 12">Endoplasmic reticulum membrane</location>
        <topology evidence="1 12">Multi-pass membrane protein</topology>
    </subcellularLocation>
</comment>
<dbReference type="PANTHER" id="PTHR12468">
    <property type="entry name" value="GPI MANNOSYLTRANSFERASE 2"/>
    <property type="match status" value="1"/>
</dbReference>
<dbReference type="GO" id="GO:0031501">
    <property type="term" value="C:mannosyltransferase complex"/>
    <property type="evidence" value="ECO:0007669"/>
    <property type="project" value="TreeGrafter"/>
</dbReference>
<dbReference type="InterPro" id="IPR007315">
    <property type="entry name" value="PIG-V/Gpi18"/>
</dbReference>
<dbReference type="PANTHER" id="PTHR12468:SF2">
    <property type="entry name" value="GPI MANNOSYLTRANSFERASE 2"/>
    <property type="match status" value="1"/>
</dbReference>
<accession>A0AAF0FCW4</accession>
<evidence type="ECO:0000256" key="8">
    <source>
        <dbReference type="ARBA" id="ARBA00022692"/>
    </source>
</evidence>
<evidence type="ECO:0000256" key="1">
    <source>
        <dbReference type="ARBA" id="ARBA00004477"/>
    </source>
</evidence>
<dbReference type="Proteomes" id="UP001214628">
    <property type="component" value="Chromosome 4"/>
</dbReference>
<evidence type="ECO:0000256" key="11">
    <source>
        <dbReference type="ARBA" id="ARBA00023136"/>
    </source>
</evidence>
<keyword evidence="15" id="KW-1185">Reference proteome</keyword>
<evidence type="ECO:0000256" key="6">
    <source>
        <dbReference type="ARBA" id="ARBA00022676"/>
    </source>
</evidence>
<dbReference type="Pfam" id="PF04188">
    <property type="entry name" value="Mannosyl_trans2"/>
    <property type="match status" value="1"/>
</dbReference>
<dbReference type="GO" id="GO:0006506">
    <property type="term" value="P:GPI anchor biosynthetic process"/>
    <property type="evidence" value="ECO:0007669"/>
    <property type="project" value="UniProtKB-KW"/>
</dbReference>
<evidence type="ECO:0000256" key="13">
    <source>
        <dbReference type="SAM" id="SignalP"/>
    </source>
</evidence>
<keyword evidence="8 12" id="KW-0812">Transmembrane</keyword>
<dbReference type="EMBL" id="CP118378">
    <property type="protein sequence ID" value="WFD44164.1"/>
    <property type="molecule type" value="Genomic_DNA"/>
</dbReference>
<evidence type="ECO:0000256" key="12">
    <source>
        <dbReference type="RuleBase" id="RU363112"/>
    </source>
</evidence>
<keyword evidence="6 12" id="KW-0328">Glycosyltransferase</keyword>
<protein>
    <recommendedName>
        <fullName evidence="4 12">GPI mannosyltransferase 2</fullName>
        <ecNumber evidence="12">2.4.1.-</ecNumber>
    </recommendedName>
</protein>
<evidence type="ECO:0000256" key="2">
    <source>
        <dbReference type="ARBA" id="ARBA00004687"/>
    </source>
</evidence>
<comment type="similarity">
    <text evidence="3 12">Belongs to the PIGV family.</text>
</comment>
<evidence type="ECO:0000313" key="15">
    <source>
        <dbReference type="Proteomes" id="UP001214628"/>
    </source>
</evidence>
<feature type="transmembrane region" description="Helical" evidence="12">
    <location>
        <begin position="107"/>
        <end position="131"/>
    </location>
</feature>
<feature type="transmembrane region" description="Helical" evidence="12">
    <location>
        <begin position="347"/>
        <end position="371"/>
    </location>
</feature>
<feature type="transmembrane region" description="Helical" evidence="12">
    <location>
        <begin position="166"/>
        <end position="188"/>
    </location>
</feature>
<dbReference type="GO" id="GO:0005789">
    <property type="term" value="C:endoplasmic reticulum membrane"/>
    <property type="evidence" value="ECO:0007669"/>
    <property type="project" value="UniProtKB-SubCell"/>
</dbReference>
<organism evidence="14 15">
    <name type="scientific">Malassezia psittaci</name>
    <dbReference type="NCBI Taxonomy" id="1821823"/>
    <lineage>
        <taxon>Eukaryota</taxon>
        <taxon>Fungi</taxon>
        <taxon>Dikarya</taxon>
        <taxon>Basidiomycota</taxon>
        <taxon>Ustilaginomycotina</taxon>
        <taxon>Malasseziomycetes</taxon>
        <taxon>Malasseziales</taxon>
        <taxon>Malasseziaceae</taxon>
        <taxon>Malassezia</taxon>
    </lineage>
</organism>
<feature type="signal peptide" evidence="13">
    <location>
        <begin position="1"/>
        <end position="20"/>
    </location>
</feature>
<keyword evidence="5 12" id="KW-0337">GPI-anchor biosynthesis</keyword>
<evidence type="ECO:0000256" key="5">
    <source>
        <dbReference type="ARBA" id="ARBA00022502"/>
    </source>
</evidence>
<evidence type="ECO:0000256" key="4">
    <source>
        <dbReference type="ARBA" id="ARBA00013795"/>
    </source>
</evidence>
<evidence type="ECO:0000256" key="9">
    <source>
        <dbReference type="ARBA" id="ARBA00022824"/>
    </source>
</evidence>
<evidence type="ECO:0000256" key="10">
    <source>
        <dbReference type="ARBA" id="ARBA00022989"/>
    </source>
</evidence>
<keyword evidence="10 12" id="KW-1133">Transmembrane helix</keyword>
<proteinExistence type="inferred from homology"/>
<comment type="pathway">
    <text evidence="2 12">Glycolipid biosynthesis; glycosylphosphatidylinositol-anchor biosynthesis.</text>
</comment>
<keyword evidence="9 12" id="KW-0256">Endoplasmic reticulum</keyword>
<dbReference type="GO" id="GO:0000009">
    <property type="term" value="F:alpha-1,6-mannosyltransferase activity"/>
    <property type="evidence" value="ECO:0007669"/>
    <property type="project" value="InterPro"/>
</dbReference>
<keyword evidence="7 12" id="KW-0808">Transferase</keyword>